<dbReference type="Proteomes" id="UP000014204">
    <property type="component" value="Unassembled WGS sequence"/>
</dbReference>
<keyword evidence="5" id="KW-1185">Reference proteome</keyword>
<dbReference type="PATRIC" id="fig|1235794.3.peg.2140"/>
<name>R9KTK9_9ACTN</name>
<evidence type="ECO:0000256" key="1">
    <source>
        <dbReference type="SAM" id="MobiDB-lite"/>
    </source>
</evidence>
<dbReference type="HOGENOM" id="CLU_975327_0_0_11"/>
<keyword evidence="3" id="KW-0732">Signal</keyword>
<comment type="caution">
    <text evidence="4">The sequence shown here is derived from an EMBL/GenBank/DDBJ whole genome shotgun (WGS) entry which is preliminary data.</text>
</comment>
<dbReference type="AlphaFoldDB" id="R9KTK9"/>
<keyword evidence="2" id="KW-0812">Transmembrane</keyword>
<evidence type="ECO:0000256" key="3">
    <source>
        <dbReference type="SAM" id="SignalP"/>
    </source>
</evidence>
<dbReference type="eggNOG" id="ENOG50337MD">
    <property type="taxonomic scope" value="Bacteria"/>
</dbReference>
<feature type="chain" id="PRO_5004484958" evidence="3">
    <location>
        <begin position="30"/>
        <end position="296"/>
    </location>
</feature>
<feature type="signal peptide" evidence="3">
    <location>
        <begin position="1"/>
        <end position="29"/>
    </location>
</feature>
<keyword evidence="2" id="KW-1133">Transmembrane helix</keyword>
<organism evidence="4 5">
    <name type="scientific">Adlercreutzia caecimuris B7</name>
    <dbReference type="NCBI Taxonomy" id="1235794"/>
    <lineage>
        <taxon>Bacteria</taxon>
        <taxon>Bacillati</taxon>
        <taxon>Actinomycetota</taxon>
        <taxon>Coriobacteriia</taxon>
        <taxon>Eggerthellales</taxon>
        <taxon>Eggerthellaceae</taxon>
        <taxon>Adlercreutzia</taxon>
    </lineage>
</organism>
<feature type="region of interest" description="Disordered" evidence="1">
    <location>
        <begin position="38"/>
        <end position="147"/>
    </location>
</feature>
<protein>
    <submittedName>
        <fullName evidence="4">Uncharacterized protein</fullName>
    </submittedName>
</protein>
<feature type="compositionally biased region" description="Polar residues" evidence="1">
    <location>
        <begin position="134"/>
        <end position="146"/>
    </location>
</feature>
<evidence type="ECO:0000313" key="4">
    <source>
        <dbReference type="EMBL" id="EOS49710.1"/>
    </source>
</evidence>
<keyword evidence="2" id="KW-0472">Membrane</keyword>
<accession>R9KTK9</accession>
<proteinExistence type="predicted"/>
<dbReference type="STRING" id="1235794.C811_02171"/>
<feature type="compositionally biased region" description="Low complexity" evidence="1">
    <location>
        <begin position="79"/>
        <end position="94"/>
    </location>
</feature>
<reference evidence="4 5" key="1">
    <citation type="submission" date="2013-04" db="EMBL/GenBank/DDBJ databases">
        <title>The Genome Sequence of Enterorhabdus caecimuris B7.</title>
        <authorList>
            <consortium name="The Broad Institute Genomics Platform"/>
            <consortium name="The Broad Institute Genome Sequencing Center for Infectious Disease"/>
            <person name="Earl A."/>
            <person name="Xavier R."/>
            <person name="Elson C."/>
            <person name="Duck W."/>
            <person name="Walker B."/>
            <person name="Young S."/>
            <person name="Zeng Q."/>
            <person name="Gargeya S."/>
            <person name="Fitzgerald M."/>
            <person name="Haas B."/>
            <person name="Abouelleil A."/>
            <person name="Allen A.W."/>
            <person name="Alvarado L."/>
            <person name="Arachchi H.M."/>
            <person name="Berlin A.M."/>
            <person name="Chapman S.B."/>
            <person name="Gainer-Dewar J."/>
            <person name="Goldberg J."/>
            <person name="Griggs A."/>
            <person name="Gujja S."/>
            <person name="Hansen M."/>
            <person name="Howarth C."/>
            <person name="Imamovic A."/>
            <person name="Ireland A."/>
            <person name="Larimer J."/>
            <person name="McCowan C."/>
            <person name="Murphy C."/>
            <person name="Pearson M."/>
            <person name="Poon T.W."/>
            <person name="Priest M."/>
            <person name="Roberts A."/>
            <person name="Saif S."/>
            <person name="Shea T."/>
            <person name="Sisk P."/>
            <person name="Sykes S."/>
            <person name="Wortman J."/>
            <person name="Nusbaum C."/>
            <person name="Birren B."/>
        </authorList>
    </citation>
    <scope>NUCLEOTIDE SEQUENCE [LARGE SCALE GENOMIC DNA]</scope>
    <source>
        <strain evidence="4 5">B7</strain>
    </source>
</reference>
<sequence>MRGPQRPMAALAAALALLVAVGGIGVAWADDPINQLEDVTTNQDVPTDETGVVDPSAKDDGSDPSGTAPTDGVGPESQGSAGAADGPAGVAPPKGEGDDPAQNADGEASSEGTQGEEAPMPPPLPDPVFGGGVSENNLMNPQQKPDSSFIYDTSIGALQEADSYLNNQIVQVTGEVVGDRINAEFNPGFCWIVLQGNDKGRSEVPVFIAKDATDGIDTYGAYGRRGTMLQIRGIFYLSCPEHQGLTDLHADTVSVVEKGSVTEQVFDIGAFLPGLGLVVLGTIMILVFHRMREGQR</sequence>
<gene>
    <name evidence="4" type="ORF">C811_02171</name>
</gene>
<evidence type="ECO:0000313" key="5">
    <source>
        <dbReference type="Proteomes" id="UP000014204"/>
    </source>
</evidence>
<feature type="transmembrane region" description="Helical" evidence="2">
    <location>
        <begin position="268"/>
        <end position="288"/>
    </location>
</feature>
<dbReference type="EMBL" id="ASSY01000010">
    <property type="protein sequence ID" value="EOS49710.1"/>
    <property type="molecule type" value="Genomic_DNA"/>
</dbReference>
<evidence type="ECO:0000256" key="2">
    <source>
        <dbReference type="SAM" id="Phobius"/>
    </source>
</evidence>